<name>A0A6P7KCR1_9TELE</name>
<evidence type="ECO:0000313" key="3">
    <source>
        <dbReference type="Proteomes" id="UP000515145"/>
    </source>
</evidence>
<dbReference type="InterPro" id="IPR029281">
    <property type="entry name" value="FAM194_C"/>
</dbReference>
<dbReference type="Proteomes" id="UP000515145">
    <property type="component" value="Chromosome 19"/>
</dbReference>
<accession>A0A6P7KCR1</accession>
<dbReference type="PANTHER" id="PTHR23093">
    <property type="entry name" value="SIMILAR TO CHROMOSOME 3 OPEN READING FRAME 20"/>
    <property type="match status" value="1"/>
</dbReference>
<feature type="region of interest" description="Disordered" evidence="1">
    <location>
        <begin position="140"/>
        <end position="185"/>
    </location>
</feature>
<evidence type="ECO:0000259" key="2">
    <source>
        <dbReference type="Pfam" id="PF14977"/>
    </source>
</evidence>
<feature type="domain" description="FAM194 C-terminal" evidence="2">
    <location>
        <begin position="277"/>
        <end position="470"/>
    </location>
</feature>
<dbReference type="AlphaFoldDB" id="A0A6P7KCR1"/>
<dbReference type="Pfam" id="PF14977">
    <property type="entry name" value="FAM194"/>
    <property type="match status" value="1"/>
</dbReference>
<protein>
    <submittedName>
        <fullName evidence="4">Uncharacterized protein C3orf20-like isoform X1</fullName>
    </submittedName>
</protein>
<evidence type="ECO:0000313" key="4">
    <source>
        <dbReference type="RefSeq" id="XP_028286152.1"/>
    </source>
</evidence>
<dbReference type="OrthoDB" id="6351677at2759"/>
<organism evidence="3 4">
    <name type="scientific">Parambassis ranga</name>
    <name type="common">Indian glassy fish</name>
    <dbReference type="NCBI Taxonomy" id="210632"/>
    <lineage>
        <taxon>Eukaryota</taxon>
        <taxon>Metazoa</taxon>
        <taxon>Chordata</taxon>
        <taxon>Craniata</taxon>
        <taxon>Vertebrata</taxon>
        <taxon>Euteleostomi</taxon>
        <taxon>Actinopterygii</taxon>
        <taxon>Neopterygii</taxon>
        <taxon>Teleostei</taxon>
        <taxon>Neoteleostei</taxon>
        <taxon>Acanthomorphata</taxon>
        <taxon>Ovalentaria</taxon>
        <taxon>Ambassidae</taxon>
        <taxon>Parambassis</taxon>
    </lineage>
</organism>
<dbReference type="GeneID" id="114451601"/>
<reference evidence="4" key="1">
    <citation type="submission" date="2025-08" db="UniProtKB">
        <authorList>
            <consortium name="RefSeq"/>
        </authorList>
    </citation>
    <scope>IDENTIFICATION</scope>
</reference>
<dbReference type="PANTHER" id="PTHR23093:SF16">
    <property type="entry name" value="FAM194 C-TERMINAL DOMAIN-CONTAINING PROTEIN"/>
    <property type="match status" value="1"/>
</dbReference>
<dbReference type="InParanoid" id="A0A6P7KCR1"/>
<proteinExistence type="predicted"/>
<feature type="compositionally biased region" description="Polar residues" evidence="1">
    <location>
        <begin position="150"/>
        <end position="161"/>
    </location>
</feature>
<gene>
    <name evidence="4" type="primary">LOC114451601</name>
</gene>
<dbReference type="RefSeq" id="XP_028286152.1">
    <property type="nucleotide sequence ID" value="XM_028430351.1"/>
</dbReference>
<keyword evidence="3" id="KW-1185">Reference proteome</keyword>
<evidence type="ECO:0000256" key="1">
    <source>
        <dbReference type="SAM" id="MobiDB-lite"/>
    </source>
</evidence>
<sequence length="834" mass="93326">MMMGTDPRTDPLYFFDQPTRRNRVKGTRSSVLHFNVGNHGGPHLEESHREEDDKEAKLSAELNVSAETCVKPDTAALDVKDRDPMDAYKRAAPQLLNELAHLLSQHKWSEEGCLPRGIVNILNYSWHDLTAGALHKKSEKLTDARRKSKGSLTHRQMSATSAREEARQRGAVGSTRKPQVTSNPRVRRLKKKYNRDSSTASFSLSSGSCEHAGWIVEPMHSAACDEPQWIGLCQCVVKRLQAARDPEKQSTEQGQNRPIILHHYGDTKAKLKDSRRKAPQRLHYMTSDGSSVIYYPSGCIAVCQSHSGLPCGGFYTNVFSDGQCPVILASVTAFGHGAVTHPVSSVITAVWDPGGGFLCDHYGNITKEWSWQTDRTRRSKIDIQVSDVISVQLFSSTSAMLSFKCENKSLQLPLRFLSNINLSKVSVCSQEVLQMVKEVEELEEPTAQWRRGGQAGRELRRLQQRVQHTVKDWLDFYRVATGIRCPDKERMPDVPPRTRLRTEVQSAALPSLNPPQQADTKHVQPEEDELHRHRSAPAVRLLESAIKTQRTPKMQAKPKPPVTLIGPLQIYGDIRPESVTLLDGPEFQTSTADHSPAAVPFAPSIPLTVCPALLRAALLGEGQRRRRCCCCSAALMPVVTDLEYDAFVMGQPPHTQQILVVCVTLPHQPVSTHAVPGRDVLDELYRSRNKHRTMPCTQCQMDSFRLVRYEMSSPKPSYESESILLQQRHNAAPGMALMYIRGKLLFVGYMFSGHSFSARDLQKQICRTRADYRLKLSLPSDYKFSDTLNNPADTHATLEEGEDITGTAAAEENIHCKKNSQSPEALLQRQRDGL</sequence>